<reference evidence="14" key="1">
    <citation type="submission" date="2022-08" db="UniProtKB">
        <authorList>
            <consortium name="EnsemblMetazoa"/>
        </authorList>
    </citation>
    <scope>IDENTIFICATION</scope>
    <source>
        <strain evidence="14">Israel</strain>
    </source>
</reference>
<evidence type="ECO:0000256" key="12">
    <source>
        <dbReference type="SAM" id="MobiDB-lite"/>
    </source>
</evidence>
<dbReference type="GO" id="GO:0034450">
    <property type="term" value="F:ubiquitin-ubiquitin ligase activity"/>
    <property type="evidence" value="ECO:0007669"/>
    <property type="project" value="InterPro"/>
</dbReference>
<evidence type="ECO:0000313" key="14">
    <source>
        <dbReference type="EnsemblMetazoa" id="PPAI006248-PA"/>
    </source>
</evidence>
<dbReference type="GO" id="GO:0005737">
    <property type="term" value="C:cytoplasm"/>
    <property type="evidence" value="ECO:0007669"/>
    <property type="project" value="UniProtKB-SubCell"/>
</dbReference>
<evidence type="ECO:0000256" key="11">
    <source>
        <dbReference type="ARBA" id="ARBA00040077"/>
    </source>
</evidence>
<dbReference type="EMBL" id="AJVK01000943">
    <property type="status" value="NOT_ANNOTATED_CDS"/>
    <property type="molecule type" value="Genomic_DNA"/>
</dbReference>
<keyword evidence="7" id="KW-0808">Transferase</keyword>
<dbReference type="PANTHER" id="PTHR13931">
    <property type="entry name" value="UBIQUITINATION FACTOR E4"/>
    <property type="match status" value="1"/>
</dbReference>
<dbReference type="PANTHER" id="PTHR13931:SF16">
    <property type="entry name" value="UBIQUITIN CONJUGATION FACTOR E4 A"/>
    <property type="match status" value="1"/>
</dbReference>
<evidence type="ECO:0000313" key="15">
    <source>
        <dbReference type="Proteomes" id="UP000092462"/>
    </source>
</evidence>
<dbReference type="InterPro" id="IPR019474">
    <property type="entry name" value="Ub_conjug_fac_E4_core"/>
</dbReference>
<evidence type="ECO:0000256" key="4">
    <source>
        <dbReference type="ARBA" id="ARBA00007434"/>
    </source>
</evidence>
<dbReference type="PROSITE" id="PS51698">
    <property type="entry name" value="U_BOX"/>
    <property type="match status" value="1"/>
</dbReference>
<dbReference type="GO" id="GO:0005634">
    <property type="term" value="C:nucleus"/>
    <property type="evidence" value="ECO:0007669"/>
    <property type="project" value="TreeGrafter"/>
</dbReference>
<evidence type="ECO:0000256" key="7">
    <source>
        <dbReference type="ARBA" id="ARBA00022679"/>
    </source>
</evidence>
<dbReference type="InterPro" id="IPR003613">
    <property type="entry name" value="Ubox_domain"/>
</dbReference>
<evidence type="ECO:0000256" key="5">
    <source>
        <dbReference type="ARBA" id="ARBA00012483"/>
    </source>
</evidence>
<dbReference type="EnsemblMetazoa" id="PPAI006248-RA">
    <property type="protein sequence ID" value="PPAI006248-PA"/>
    <property type="gene ID" value="PPAI006248"/>
</dbReference>
<dbReference type="Pfam" id="PF04564">
    <property type="entry name" value="U-box"/>
    <property type="match status" value="1"/>
</dbReference>
<evidence type="ECO:0000256" key="9">
    <source>
        <dbReference type="ARBA" id="ARBA00022990"/>
    </source>
</evidence>
<dbReference type="GO" id="GO:0000209">
    <property type="term" value="P:protein polyubiquitination"/>
    <property type="evidence" value="ECO:0007669"/>
    <property type="project" value="TreeGrafter"/>
</dbReference>
<protein>
    <recommendedName>
        <fullName evidence="11">Ubiquitin conjugation factor E4 A</fullName>
        <ecNumber evidence="5">2.3.2.27</ecNumber>
    </recommendedName>
</protein>
<sequence length="1010" mass="113561">MEENPFSGLLTSKSHETVTDSPSSTNPGNVLDKKINTVIERVLLVTLNKTPPRGRQLVFLEEIAERESSLNVDLLSQALFERLLLQNPWDFLVPTDGQESEGGPVSEHRVFVYLCECLKRVESVRNDNDSVTSEICDKISEAIIQNASTAVKQPDLYPGQSLCEQLSHIFSSSSGDVQTEGKFLSLMVKEVMSSESEAQGTVLLRKVVYPFLQDILQRVTKSSLVTLEVWILPTLRCFVADKTNTALGSLLLDFSTPGKTVAAGVSGLAFAESLLGQLLSLSIAPKRDEGQFEYYERPTEALSSNLTSSLWSYLKSLQDELHAIFKGFLLMGGSIRAKALTWIGDCIHVNFRRGQIWNAHAMPMLPSTASDAFSIGLAGVLLRLCQPLLKPQLKVLLVDPTYAAVPEDQRSSRDVHMRAVDKETCLLPTAEGESRPVAEKYNFITECFFMAHKAIDLGYRVCIEKIMRLNRDIHRIQAAYQDQAAGGNVDAAANILQTLSLQSQKFLCLQNLLLEPTNDALLLQFYEATAIWLGQIVVAPKVTTGSASFAPQTIREVNLPIDCPPSDLLKCIPEFVIENVVEYLTFSRIFPGNENNGDAKSEIFTMILMFMGSAERVKNPHLRARLAEGLECLLPKQTQTIFHSSLFQTHQHRLELIPNLLRVFVGIEMTGQNVQFEQKFNYRRPMYIIMEYAWNLDDHKECFKSLAIEAEANMEALDPPLFLRFINLLINDAIFLLDESLNNLQQIRTLQAAQDAGEWNGLPGSERQQNVANLQHLGMMARFDNILGRDTINMLKLLTTEIKGIFCHNSMVDRMAAMLNYFLLNLVGPKKGNFKVKDKKEFEFDPANTVLQISQIYINLQECEAFCLAVSQDGRSYSHKLFEYAEQVLIRIGGGQLIGEIQEFAAKVQRLDQQQKEDQEALADAPDEFLDPIMSTLMMDPVILPSSKVSVDRSTIARHLLSDQSDPFNRSPLTMDQVMPDEELKRKVQEWIRERREAYRAEPKDAQSDS</sequence>
<comment type="function">
    <text evidence="10">Ubiquitin-protein ligase that probably functions as an E3 ligase in conjunction with specific E1 and E2 ligases. May also function as an E4 ligase mediating the assembly of polyubiquitin chains on substrates ubiquitinated by another E3 ubiquitin ligase. Mediates 'Lys-48'-linked polyubiquitination of substrates.</text>
</comment>
<dbReference type="GO" id="GO:0000151">
    <property type="term" value="C:ubiquitin ligase complex"/>
    <property type="evidence" value="ECO:0007669"/>
    <property type="project" value="InterPro"/>
</dbReference>
<comment type="pathway">
    <text evidence="3">Protein modification; protein ubiquitination.</text>
</comment>
<comment type="subcellular location">
    <subcellularLocation>
        <location evidence="2">Cytoplasm</location>
    </subcellularLocation>
</comment>
<comment type="catalytic activity">
    <reaction evidence="1">
        <text>S-ubiquitinyl-[E2 ubiquitin-conjugating enzyme]-L-cysteine + [acceptor protein]-L-lysine = [E2 ubiquitin-conjugating enzyme]-L-cysteine + N(6)-ubiquitinyl-[acceptor protein]-L-lysine.</text>
        <dbReference type="EC" id="2.3.2.27"/>
    </reaction>
</comment>
<dbReference type="InterPro" id="IPR013083">
    <property type="entry name" value="Znf_RING/FYVE/PHD"/>
</dbReference>
<dbReference type="Gene3D" id="3.30.40.10">
    <property type="entry name" value="Zinc/RING finger domain, C3HC4 (zinc finger)"/>
    <property type="match status" value="1"/>
</dbReference>
<comment type="similarity">
    <text evidence="4">Belongs to the ubiquitin conjugation factor E4 family.</text>
</comment>
<feature type="domain" description="U-box" evidence="13">
    <location>
        <begin position="924"/>
        <end position="998"/>
    </location>
</feature>
<dbReference type="Pfam" id="PF10408">
    <property type="entry name" value="Ufd2P_core"/>
    <property type="match status" value="1"/>
</dbReference>
<evidence type="ECO:0000256" key="8">
    <source>
        <dbReference type="ARBA" id="ARBA00022786"/>
    </source>
</evidence>
<keyword evidence="8" id="KW-0833">Ubl conjugation pathway</keyword>
<dbReference type="EC" id="2.3.2.27" evidence="5"/>
<dbReference type="AlphaFoldDB" id="A0A1B0FYA7"/>
<keyword evidence="15" id="KW-1185">Reference proteome</keyword>
<dbReference type="SUPFAM" id="SSF57850">
    <property type="entry name" value="RING/U-box"/>
    <property type="match status" value="1"/>
</dbReference>
<evidence type="ECO:0000256" key="3">
    <source>
        <dbReference type="ARBA" id="ARBA00004906"/>
    </source>
</evidence>
<dbReference type="CDD" id="cd16657">
    <property type="entry name" value="RING-Ubox_UBE4A"/>
    <property type="match status" value="1"/>
</dbReference>
<keyword evidence="9" id="KW-0007">Acetylation</keyword>
<evidence type="ECO:0000256" key="10">
    <source>
        <dbReference type="ARBA" id="ARBA00037624"/>
    </source>
</evidence>
<evidence type="ECO:0000259" key="13">
    <source>
        <dbReference type="PROSITE" id="PS51698"/>
    </source>
</evidence>
<feature type="compositionally biased region" description="Polar residues" evidence="12">
    <location>
        <begin position="19"/>
        <end position="28"/>
    </location>
</feature>
<evidence type="ECO:0000256" key="6">
    <source>
        <dbReference type="ARBA" id="ARBA00022490"/>
    </source>
</evidence>
<evidence type="ECO:0000256" key="1">
    <source>
        <dbReference type="ARBA" id="ARBA00000900"/>
    </source>
</evidence>
<dbReference type="VEuPathDB" id="VectorBase:PPAI006248"/>
<organism evidence="14 15">
    <name type="scientific">Phlebotomus papatasi</name>
    <name type="common">Sandfly</name>
    <dbReference type="NCBI Taxonomy" id="29031"/>
    <lineage>
        <taxon>Eukaryota</taxon>
        <taxon>Metazoa</taxon>
        <taxon>Ecdysozoa</taxon>
        <taxon>Arthropoda</taxon>
        <taxon>Hexapoda</taxon>
        <taxon>Insecta</taxon>
        <taxon>Pterygota</taxon>
        <taxon>Neoptera</taxon>
        <taxon>Endopterygota</taxon>
        <taxon>Diptera</taxon>
        <taxon>Nematocera</taxon>
        <taxon>Psychodoidea</taxon>
        <taxon>Psychodidae</taxon>
        <taxon>Phlebotomus</taxon>
        <taxon>Phlebotomus</taxon>
    </lineage>
</organism>
<dbReference type="InterPro" id="IPR045132">
    <property type="entry name" value="UBE4"/>
</dbReference>
<dbReference type="SMART" id="SM00504">
    <property type="entry name" value="Ubox"/>
    <property type="match status" value="1"/>
</dbReference>
<dbReference type="GO" id="GO:0036503">
    <property type="term" value="P:ERAD pathway"/>
    <property type="evidence" value="ECO:0007669"/>
    <property type="project" value="InterPro"/>
</dbReference>
<dbReference type="Proteomes" id="UP000092462">
    <property type="component" value="Unassembled WGS sequence"/>
</dbReference>
<evidence type="ECO:0000256" key="2">
    <source>
        <dbReference type="ARBA" id="ARBA00004496"/>
    </source>
</evidence>
<dbReference type="GO" id="GO:0006511">
    <property type="term" value="P:ubiquitin-dependent protein catabolic process"/>
    <property type="evidence" value="ECO:0007669"/>
    <property type="project" value="InterPro"/>
</dbReference>
<proteinExistence type="inferred from homology"/>
<accession>A0A1B0FYA7</accession>
<feature type="region of interest" description="Disordered" evidence="12">
    <location>
        <begin position="1"/>
        <end position="31"/>
    </location>
</feature>
<dbReference type="VEuPathDB" id="VectorBase:PPAPM1_007713"/>
<dbReference type="FunFam" id="3.30.40.10:FF:000055">
    <property type="entry name" value="Ubiquitin conjugation factor e4 a"/>
    <property type="match status" value="1"/>
</dbReference>
<name>A0A1B0FYA7_PHLPP</name>
<keyword evidence="6" id="KW-0963">Cytoplasm</keyword>